<dbReference type="InterPro" id="IPR027359">
    <property type="entry name" value="Volt_channel_dom_sf"/>
</dbReference>
<dbReference type="Gene3D" id="1.10.287.70">
    <property type="match status" value="1"/>
</dbReference>
<keyword evidence="3 5" id="KW-1133">Transmembrane helix</keyword>
<dbReference type="Gene3D" id="1.20.120.350">
    <property type="entry name" value="Voltage-gated potassium channels. Chain C"/>
    <property type="match status" value="1"/>
</dbReference>
<dbReference type="GO" id="GO:0005216">
    <property type="term" value="F:monoatomic ion channel activity"/>
    <property type="evidence" value="ECO:0007669"/>
    <property type="project" value="InterPro"/>
</dbReference>
<keyword evidence="2 5" id="KW-0812">Transmembrane</keyword>
<dbReference type="SUPFAM" id="SSF81324">
    <property type="entry name" value="Voltage-gated potassium channels"/>
    <property type="match status" value="1"/>
</dbReference>
<comment type="subcellular location">
    <subcellularLocation>
        <location evidence="1">Membrane</location>
        <topology evidence="1">Multi-pass membrane protein</topology>
    </subcellularLocation>
</comment>
<feature type="domain" description="Ion transport" evidence="6">
    <location>
        <begin position="90"/>
        <end position="309"/>
    </location>
</feature>
<dbReference type="EMBL" id="MRZV01000410">
    <property type="protein sequence ID" value="PIK50612.1"/>
    <property type="molecule type" value="Genomic_DNA"/>
</dbReference>
<dbReference type="PANTHER" id="PTHR46474:SF1">
    <property type="entry name" value="TWO PORE CHANNEL PROTEIN 1"/>
    <property type="match status" value="1"/>
</dbReference>
<reference evidence="7 8" key="1">
    <citation type="journal article" date="2017" name="PLoS Biol.">
        <title>The sea cucumber genome provides insights into morphological evolution and visceral regeneration.</title>
        <authorList>
            <person name="Zhang X."/>
            <person name="Sun L."/>
            <person name="Yuan J."/>
            <person name="Sun Y."/>
            <person name="Gao Y."/>
            <person name="Zhang L."/>
            <person name="Li S."/>
            <person name="Dai H."/>
            <person name="Hamel J.F."/>
            <person name="Liu C."/>
            <person name="Yu Y."/>
            <person name="Liu S."/>
            <person name="Lin W."/>
            <person name="Guo K."/>
            <person name="Jin S."/>
            <person name="Xu P."/>
            <person name="Storey K.B."/>
            <person name="Huan P."/>
            <person name="Zhang T."/>
            <person name="Zhou Y."/>
            <person name="Zhang J."/>
            <person name="Lin C."/>
            <person name="Li X."/>
            <person name="Xing L."/>
            <person name="Huo D."/>
            <person name="Sun M."/>
            <person name="Wang L."/>
            <person name="Mercier A."/>
            <person name="Li F."/>
            <person name="Yang H."/>
            <person name="Xiang J."/>
        </authorList>
    </citation>
    <scope>NUCLEOTIDE SEQUENCE [LARGE SCALE GENOMIC DNA]</scope>
    <source>
        <strain evidence="7">Shaxun</strain>
        <tissue evidence="7">Muscle</tissue>
    </source>
</reference>
<dbReference type="Proteomes" id="UP000230750">
    <property type="component" value="Unassembled WGS sequence"/>
</dbReference>
<feature type="transmembrane region" description="Helical" evidence="5">
    <location>
        <begin position="87"/>
        <end position="106"/>
    </location>
</feature>
<keyword evidence="4 5" id="KW-0472">Membrane</keyword>
<feature type="transmembrane region" description="Helical" evidence="5">
    <location>
        <begin position="425"/>
        <end position="449"/>
    </location>
</feature>
<organism evidence="7 8">
    <name type="scientific">Stichopus japonicus</name>
    <name type="common">Sea cucumber</name>
    <dbReference type="NCBI Taxonomy" id="307972"/>
    <lineage>
        <taxon>Eukaryota</taxon>
        <taxon>Metazoa</taxon>
        <taxon>Echinodermata</taxon>
        <taxon>Eleutherozoa</taxon>
        <taxon>Echinozoa</taxon>
        <taxon>Holothuroidea</taxon>
        <taxon>Aspidochirotacea</taxon>
        <taxon>Aspidochirotida</taxon>
        <taxon>Stichopodidae</taxon>
        <taxon>Apostichopus</taxon>
    </lineage>
</organism>
<name>A0A2G8KRI8_STIJA</name>
<gene>
    <name evidence="7" type="ORF">BSL78_12458</name>
</gene>
<dbReference type="Pfam" id="PF00520">
    <property type="entry name" value="Ion_trans"/>
    <property type="match status" value="2"/>
</dbReference>
<dbReference type="GO" id="GO:0022832">
    <property type="term" value="F:voltage-gated channel activity"/>
    <property type="evidence" value="ECO:0007669"/>
    <property type="project" value="InterPro"/>
</dbReference>
<comment type="caution">
    <text evidence="7">The sequence shown here is derived from an EMBL/GenBank/DDBJ whole genome shotgun (WGS) entry which is preliminary data.</text>
</comment>
<evidence type="ECO:0000256" key="3">
    <source>
        <dbReference type="ARBA" id="ARBA00022989"/>
    </source>
</evidence>
<dbReference type="SUPFAM" id="SSF47473">
    <property type="entry name" value="EF-hand"/>
    <property type="match status" value="1"/>
</dbReference>
<evidence type="ECO:0000259" key="6">
    <source>
        <dbReference type="Pfam" id="PF00520"/>
    </source>
</evidence>
<feature type="transmembrane region" description="Helical" evidence="5">
    <location>
        <begin position="212"/>
        <end position="234"/>
    </location>
</feature>
<dbReference type="GO" id="GO:0010008">
    <property type="term" value="C:endosome membrane"/>
    <property type="evidence" value="ECO:0007669"/>
    <property type="project" value="TreeGrafter"/>
</dbReference>
<protein>
    <submittedName>
        <fullName evidence="7">Two-pore calcium channel 1</fullName>
    </submittedName>
</protein>
<evidence type="ECO:0000256" key="2">
    <source>
        <dbReference type="ARBA" id="ARBA00022692"/>
    </source>
</evidence>
<feature type="non-terminal residue" evidence="7">
    <location>
        <position position="495"/>
    </location>
</feature>
<feature type="domain" description="Ion transport" evidence="6">
    <location>
        <begin position="422"/>
        <end position="495"/>
    </location>
</feature>
<evidence type="ECO:0000256" key="4">
    <source>
        <dbReference type="ARBA" id="ARBA00023136"/>
    </source>
</evidence>
<sequence>MKHLFQSLGLIEEEEDDDITGEIPTIAFPSSSTSIGSINHFPDDKRWELNYQEAAIYLQEGENNNRFDTHPSNQSALPAYLIVHNTYFFLIDLAASILLMSLALIESPAVPVIEVDEFIHASLELFCLTLIAIGVGMKMRWLGLKSFLKHKRTAIKAVVLLIMYVEAIIVIIRHQSHFRVTRALRPFFFIDCHYSRGVRRSLRQIFQSLPPIVEMLVLLFYFLLIFATLGFYLFSKIDHNDYFRTMGASFVNLFVLQTTANYPDVMMPAYNSSRWSALFFIVFLILELYFLTNVLLAVVYNTFTDVEKEKFKRLYLHKRLGASMAFRRLCSRMHPGLISFPHFLGLMKYYKSNHSKRDVLLAFRTLNSSGTGFINLSEFFNIYEVSLLKWTAKQDEKLWFESLFPPLDKPFRLINYLVNLKHFEILVYAVIALNGSVFIISTIVISGTGSSQEVMETLEVVHWYDIAFVTFYGIECLLKILGWGCQRYFGNTWNV</sequence>
<feature type="transmembrane region" description="Helical" evidence="5">
    <location>
        <begin position="246"/>
        <end position="263"/>
    </location>
</feature>
<keyword evidence="8" id="KW-1185">Reference proteome</keyword>
<accession>A0A2G8KRI8</accession>
<feature type="transmembrane region" description="Helical" evidence="5">
    <location>
        <begin position="275"/>
        <end position="303"/>
    </location>
</feature>
<feature type="transmembrane region" description="Helical" evidence="5">
    <location>
        <begin position="153"/>
        <end position="172"/>
    </location>
</feature>
<dbReference type="InterPro" id="IPR005821">
    <property type="entry name" value="Ion_trans_dom"/>
</dbReference>
<dbReference type="FunFam" id="1.10.287.70:FF:000062">
    <property type="entry name" value="Two pore calcium channel protein 1"/>
    <property type="match status" value="1"/>
</dbReference>
<dbReference type="GO" id="GO:0005765">
    <property type="term" value="C:lysosomal membrane"/>
    <property type="evidence" value="ECO:0007669"/>
    <property type="project" value="InterPro"/>
</dbReference>
<dbReference type="OrthoDB" id="10068803at2759"/>
<dbReference type="PANTHER" id="PTHR46474">
    <property type="entry name" value="TWO PORE CALCIUM CHANNEL PROTEIN 1"/>
    <property type="match status" value="1"/>
</dbReference>
<feature type="transmembrane region" description="Helical" evidence="5">
    <location>
        <begin position="118"/>
        <end position="141"/>
    </location>
</feature>
<dbReference type="InterPro" id="IPR028801">
    <property type="entry name" value="TPC1_animal"/>
</dbReference>
<evidence type="ECO:0000313" key="7">
    <source>
        <dbReference type="EMBL" id="PIK50612.1"/>
    </source>
</evidence>
<evidence type="ECO:0000313" key="8">
    <source>
        <dbReference type="Proteomes" id="UP000230750"/>
    </source>
</evidence>
<proteinExistence type="predicted"/>
<dbReference type="AlphaFoldDB" id="A0A2G8KRI8"/>
<feature type="transmembrane region" description="Helical" evidence="5">
    <location>
        <begin position="461"/>
        <end position="481"/>
    </location>
</feature>
<dbReference type="InterPro" id="IPR011992">
    <property type="entry name" value="EF-hand-dom_pair"/>
</dbReference>
<evidence type="ECO:0000256" key="1">
    <source>
        <dbReference type="ARBA" id="ARBA00004141"/>
    </source>
</evidence>
<evidence type="ECO:0000256" key="5">
    <source>
        <dbReference type="SAM" id="Phobius"/>
    </source>
</evidence>
<dbReference type="Gene3D" id="1.10.238.10">
    <property type="entry name" value="EF-hand"/>
    <property type="match status" value="1"/>
</dbReference>
<dbReference type="STRING" id="307972.A0A2G8KRI8"/>